<evidence type="ECO:0000313" key="2">
    <source>
        <dbReference type="EMBL" id="OWY95596.1"/>
    </source>
</evidence>
<name>A0A225USQ6_9STRA</name>
<accession>A0A225USQ6</accession>
<organism evidence="2 3">
    <name type="scientific">Phytophthora megakarya</name>
    <dbReference type="NCBI Taxonomy" id="4795"/>
    <lineage>
        <taxon>Eukaryota</taxon>
        <taxon>Sar</taxon>
        <taxon>Stramenopiles</taxon>
        <taxon>Oomycota</taxon>
        <taxon>Peronosporomycetes</taxon>
        <taxon>Peronosporales</taxon>
        <taxon>Peronosporaceae</taxon>
        <taxon>Phytophthora</taxon>
    </lineage>
</organism>
<dbReference type="PANTHER" id="PTHR35796">
    <property type="entry name" value="HYPOTHETICAL CYTOSOLIC PROTEIN"/>
    <property type="match status" value="1"/>
</dbReference>
<feature type="region of interest" description="Disordered" evidence="1">
    <location>
        <begin position="60"/>
        <end position="112"/>
    </location>
</feature>
<feature type="compositionally biased region" description="Low complexity" evidence="1">
    <location>
        <begin position="97"/>
        <end position="106"/>
    </location>
</feature>
<reference evidence="3" key="1">
    <citation type="submission" date="2017-03" db="EMBL/GenBank/DDBJ databases">
        <title>Phytopthora megakarya and P. palmivora, two closely related causual agents of cacao black pod achieved similar genome size and gene model numbers by different mechanisms.</title>
        <authorList>
            <person name="Ali S."/>
            <person name="Shao J."/>
            <person name="Larry D.J."/>
            <person name="Kronmiller B."/>
            <person name="Shen D."/>
            <person name="Strem M.D."/>
            <person name="Melnick R.L."/>
            <person name="Guiltinan M.J."/>
            <person name="Tyler B.M."/>
            <person name="Meinhardt L.W."/>
            <person name="Bailey B.A."/>
        </authorList>
    </citation>
    <scope>NUCLEOTIDE SEQUENCE [LARGE SCALE GENOMIC DNA]</scope>
    <source>
        <strain evidence="3">zdho120</strain>
    </source>
</reference>
<dbReference type="OrthoDB" id="125569at2759"/>
<evidence type="ECO:0000256" key="1">
    <source>
        <dbReference type="SAM" id="MobiDB-lite"/>
    </source>
</evidence>
<dbReference type="Proteomes" id="UP000198211">
    <property type="component" value="Unassembled WGS sequence"/>
</dbReference>
<evidence type="ECO:0000313" key="3">
    <source>
        <dbReference type="Proteomes" id="UP000198211"/>
    </source>
</evidence>
<evidence type="ECO:0008006" key="4">
    <source>
        <dbReference type="Google" id="ProtNLM"/>
    </source>
</evidence>
<dbReference type="PANTHER" id="PTHR35796:SF3">
    <property type="entry name" value="BHLH DOMAIN-CONTAINING PROTEIN"/>
    <property type="match status" value="1"/>
</dbReference>
<sequence length="473" mass="53419">MDILVAEDDNLVSLEEALAFIDGCDSHDQNLTDTLAGLVPMHNSPVDLFSQITPSELLSPKAAIKTKTTRKRANTQRKFSESSSSQDEKSTKKQRTRSAASSSTRLQQRKRAELQALREQAQELETQVELLKKNKFLPGDVVLELDAEMSAADDALLVKESTSTPPSNWHEMAIAQYKERLVSEKTNRRLKSILANQEKVNGALSGLLQKRSVLNGMDYVLSAQVGIENTLLSSENSKDEPLAEDNKAVLTELEERVQRLYKEFKSQFTATSQSLAITCDMKVKQDPIKGKMIEFITSTPMSCCEEEASEIMWKELTMYRDYPYKTYNYMKGAKPNTHEKNFVMNVRSPSGMVELNGLQFMQRFEEEDRTVFIIAERMTLPAKGAQFRDECWITVTPSESTPNTSVVEIFLKLYMDQDGKQESNPEDTAYAQNVVMSSLSNTFRKCFQTQQNMLMEKAGRVTMPCVPTHSIAV</sequence>
<protein>
    <recommendedName>
        <fullName evidence="4">M96 mating-specific protein</fullName>
    </recommendedName>
</protein>
<dbReference type="AlphaFoldDB" id="A0A225USQ6"/>
<gene>
    <name evidence="2" type="ORF">PHMEG_00034358</name>
</gene>
<comment type="caution">
    <text evidence="2">The sequence shown here is derived from an EMBL/GenBank/DDBJ whole genome shotgun (WGS) entry which is preliminary data.</text>
</comment>
<keyword evidence="3" id="KW-1185">Reference proteome</keyword>
<dbReference type="EMBL" id="NBNE01012725">
    <property type="protein sequence ID" value="OWY95596.1"/>
    <property type="molecule type" value="Genomic_DNA"/>
</dbReference>
<proteinExistence type="predicted"/>